<dbReference type="InterPro" id="IPR029058">
    <property type="entry name" value="AB_hydrolase_fold"/>
</dbReference>
<evidence type="ECO:0000256" key="3">
    <source>
        <dbReference type="ARBA" id="ARBA00022525"/>
    </source>
</evidence>
<sequence length="462" mass="51094">MTRGTLSSSPSSGTNLRHRSRPLFISSGKPASRVAARISVTTVTVAMVLPLVLLGLLVAEMGRGVDAVPRGIVSYGGRSSRGPPKFSITKRIHAPGIDLKIKYDSVTGRGYFEANKTKHRKTSRQDNFLEYFPVASQALDQDELLANRLGIVVGALGNTFSQIFFGPNELRSEVTFWCANPNHYDYMQVTINDQDVHYKLDVSKPLLFLTHGWTDNVNRTWVKDIVGDYVTYIGGNICAVDWSRLALVEYNLAARNTPKVGRYLAKFVKFLLKQGFSMDQLTLVGHSMGAHISGIAGAALDGAVPMIVGLDPAGPSFTRPFLVSTDRRLDKSDALFVQAVHTDKNIIGTSTNVGHQDFYTNNGASPQPGCEFPLVNNDTTKAYLQFICSHFKAVEYFRASLNPQHIFEGTNCHSYFYYRRGECSNNTRADFGLYNKRSNLGALFVTIDKTVYPFAKTISRST</sequence>
<dbReference type="AlphaFoldDB" id="A0A8D8PHU3"/>
<evidence type="ECO:0000256" key="5">
    <source>
        <dbReference type="SAM" id="MobiDB-lite"/>
    </source>
</evidence>
<keyword evidence="6" id="KW-0812">Transmembrane</keyword>
<comment type="similarity">
    <text evidence="2 4">Belongs to the AB hydrolase superfamily. Lipase family.</text>
</comment>
<evidence type="ECO:0000256" key="2">
    <source>
        <dbReference type="ARBA" id="ARBA00010701"/>
    </source>
</evidence>
<evidence type="ECO:0000256" key="1">
    <source>
        <dbReference type="ARBA" id="ARBA00004613"/>
    </source>
</evidence>
<dbReference type="PANTHER" id="PTHR11610">
    <property type="entry name" value="LIPASE"/>
    <property type="match status" value="1"/>
</dbReference>
<dbReference type="EMBL" id="HBUE01241704">
    <property type="protein sequence ID" value="CAG6549724.1"/>
    <property type="molecule type" value="Transcribed_RNA"/>
</dbReference>
<dbReference type="InterPro" id="IPR000734">
    <property type="entry name" value="TAG_lipase"/>
</dbReference>
<evidence type="ECO:0000313" key="8">
    <source>
        <dbReference type="EMBL" id="CAG6602005.1"/>
    </source>
</evidence>
<proteinExistence type="inferred from homology"/>
<accession>A0A8D8PHU3</accession>
<organism evidence="8">
    <name type="scientific">Culex pipiens</name>
    <name type="common">House mosquito</name>
    <dbReference type="NCBI Taxonomy" id="7175"/>
    <lineage>
        <taxon>Eukaryota</taxon>
        <taxon>Metazoa</taxon>
        <taxon>Ecdysozoa</taxon>
        <taxon>Arthropoda</taxon>
        <taxon>Hexapoda</taxon>
        <taxon>Insecta</taxon>
        <taxon>Pterygota</taxon>
        <taxon>Neoptera</taxon>
        <taxon>Endopterygota</taxon>
        <taxon>Diptera</taxon>
        <taxon>Nematocera</taxon>
        <taxon>Culicoidea</taxon>
        <taxon>Culicidae</taxon>
        <taxon>Culicinae</taxon>
        <taxon>Culicini</taxon>
        <taxon>Culex</taxon>
        <taxon>Culex</taxon>
    </lineage>
</organism>
<evidence type="ECO:0000259" key="7">
    <source>
        <dbReference type="Pfam" id="PF00151"/>
    </source>
</evidence>
<dbReference type="PANTHER" id="PTHR11610:SF178">
    <property type="entry name" value="LIPASE MEMBER H-A-LIKE PROTEIN"/>
    <property type="match status" value="1"/>
</dbReference>
<keyword evidence="6" id="KW-0472">Membrane</keyword>
<name>A0A8D8PHU3_CULPI</name>
<feature type="transmembrane region" description="Helical" evidence="6">
    <location>
        <begin position="34"/>
        <end position="59"/>
    </location>
</feature>
<feature type="region of interest" description="Disordered" evidence="5">
    <location>
        <begin position="1"/>
        <end position="21"/>
    </location>
</feature>
<dbReference type="EMBL" id="HBUE01348747">
    <property type="protein sequence ID" value="CAG6602003.1"/>
    <property type="molecule type" value="Transcribed_RNA"/>
</dbReference>
<dbReference type="PRINTS" id="PR00821">
    <property type="entry name" value="TAGLIPASE"/>
</dbReference>
<dbReference type="EMBL" id="HBUE01348750">
    <property type="protein sequence ID" value="CAG6602005.1"/>
    <property type="molecule type" value="Transcribed_RNA"/>
</dbReference>
<comment type="subcellular location">
    <subcellularLocation>
        <location evidence="1">Secreted</location>
    </subcellularLocation>
</comment>
<reference evidence="8" key="1">
    <citation type="submission" date="2021-05" db="EMBL/GenBank/DDBJ databases">
        <authorList>
            <person name="Alioto T."/>
            <person name="Alioto T."/>
            <person name="Gomez Garrido J."/>
        </authorList>
    </citation>
    <scope>NUCLEOTIDE SEQUENCE</scope>
</reference>
<dbReference type="GO" id="GO:0016042">
    <property type="term" value="P:lipid catabolic process"/>
    <property type="evidence" value="ECO:0007669"/>
    <property type="project" value="TreeGrafter"/>
</dbReference>
<dbReference type="SUPFAM" id="SSF53474">
    <property type="entry name" value="alpha/beta-Hydrolases"/>
    <property type="match status" value="1"/>
</dbReference>
<dbReference type="GO" id="GO:0005615">
    <property type="term" value="C:extracellular space"/>
    <property type="evidence" value="ECO:0007669"/>
    <property type="project" value="TreeGrafter"/>
</dbReference>
<feature type="domain" description="Lipase" evidence="7">
    <location>
        <begin position="180"/>
        <end position="436"/>
    </location>
</feature>
<keyword evidence="3" id="KW-0964">Secreted</keyword>
<keyword evidence="6" id="KW-1133">Transmembrane helix</keyword>
<dbReference type="InterPro" id="IPR013818">
    <property type="entry name" value="Lipase"/>
</dbReference>
<dbReference type="Gene3D" id="3.40.50.1820">
    <property type="entry name" value="alpha/beta hydrolase"/>
    <property type="match status" value="1"/>
</dbReference>
<protein>
    <submittedName>
        <fullName evidence="8">Lipase member H</fullName>
    </submittedName>
</protein>
<evidence type="ECO:0000256" key="6">
    <source>
        <dbReference type="SAM" id="Phobius"/>
    </source>
</evidence>
<dbReference type="Pfam" id="PF00151">
    <property type="entry name" value="Lipase"/>
    <property type="match status" value="1"/>
</dbReference>
<dbReference type="GO" id="GO:0016298">
    <property type="term" value="F:lipase activity"/>
    <property type="evidence" value="ECO:0007669"/>
    <property type="project" value="InterPro"/>
</dbReference>
<dbReference type="EMBL" id="HBUE01241701">
    <property type="protein sequence ID" value="CAG6549722.1"/>
    <property type="molecule type" value="Transcribed_RNA"/>
</dbReference>
<feature type="compositionally biased region" description="Polar residues" evidence="5">
    <location>
        <begin position="1"/>
        <end position="15"/>
    </location>
</feature>
<evidence type="ECO:0000256" key="4">
    <source>
        <dbReference type="RuleBase" id="RU004262"/>
    </source>
</evidence>